<dbReference type="PIRSF" id="PIRSF006806">
    <property type="entry name" value="FTHF_cligase"/>
    <property type="match status" value="1"/>
</dbReference>
<dbReference type="Pfam" id="PF01812">
    <property type="entry name" value="5-FTHF_cyc-lig"/>
    <property type="match status" value="1"/>
</dbReference>
<dbReference type="PANTHER" id="PTHR23407">
    <property type="entry name" value="ATPASE INHIBITOR/5-FORMYLTETRAHYDROFOLATE CYCLO-LIGASE"/>
    <property type="match status" value="1"/>
</dbReference>
<feature type="binding site" evidence="4">
    <location>
        <begin position="9"/>
        <end position="13"/>
    </location>
    <ligand>
        <name>ATP</name>
        <dbReference type="ChEBI" id="CHEBI:30616"/>
    </ligand>
</feature>
<name>A0A4V3WV98_9ACTN</name>
<evidence type="ECO:0000256" key="5">
    <source>
        <dbReference type="RuleBase" id="RU361279"/>
    </source>
</evidence>
<feature type="binding site" evidence="4">
    <location>
        <position position="60"/>
    </location>
    <ligand>
        <name>substrate</name>
    </ligand>
</feature>
<gene>
    <name evidence="6" type="ORF">E5986_00970</name>
</gene>
<keyword evidence="5" id="KW-0479">Metal-binding</keyword>
<organism evidence="6 7">
    <name type="scientific">Adlercreutzia caecimuris</name>
    <dbReference type="NCBI Taxonomy" id="671266"/>
    <lineage>
        <taxon>Bacteria</taxon>
        <taxon>Bacillati</taxon>
        <taxon>Actinomycetota</taxon>
        <taxon>Coriobacteriia</taxon>
        <taxon>Eggerthellales</taxon>
        <taxon>Eggerthellaceae</taxon>
        <taxon>Adlercreutzia</taxon>
    </lineage>
</organism>
<keyword evidence="3 4" id="KW-0067">ATP-binding</keyword>
<reference evidence="6 7" key="1">
    <citation type="submission" date="2019-04" db="EMBL/GenBank/DDBJ databases">
        <title>Microbes associate with the intestines of laboratory mice.</title>
        <authorList>
            <person name="Navarre W."/>
            <person name="Wong E."/>
            <person name="Huang K.C."/>
            <person name="Tropini C."/>
            <person name="Ng K."/>
            <person name="Yu B."/>
        </authorList>
    </citation>
    <scope>NUCLEOTIDE SEQUENCE [LARGE SCALE GENOMIC DNA]</scope>
    <source>
        <strain evidence="6 7">NM80_B27</strain>
    </source>
</reference>
<dbReference type="PANTHER" id="PTHR23407:SF1">
    <property type="entry name" value="5-FORMYLTETRAHYDROFOLATE CYCLO-LIGASE"/>
    <property type="match status" value="1"/>
</dbReference>
<dbReference type="InterPro" id="IPR037171">
    <property type="entry name" value="NagB/RpiA_transferase-like"/>
</dbReference>
<sequence>MRPMGTEEKKQLRAEARALREGLDGAYRTQADTAIAARVAASDAFVEAPLVFAYCSVGSEVDTHALIEEALRQGKTVALPRVVPGTRTMAWHAIGSLADTTPGFAGIPEPANDAATRINADDADAHALALVPGLIFDIHGFRLGYGGGFYDTFLATFPGRSLGLIRERQLIDDLGKYGAREPFDRPVGLVASEGKLLTVP</sequence>
<dbReference type="InterPro" id="IPR002698">
    <property type="entry name" value="FTHF_cligase"/>
</dbReference>
<dbReference type="GO" id="GO:0009396">
    <property type="term" value="P:folic acid-containing compound biosynthetic process"/>
    <property type="evidence" value="ECO:0007669"/>
    <property type="project" value="TreeGrafter"/>
</dbReference>
<evidence type="ECO:0000256" key="2">
    <source>
        <dbReference type="ARBA" id="ARBA00022741"/>
    </source>
</evidence>
<comment type="caution">
    <text evidence="6">The sequence shown here is derived from an EMBL/GenBank/DDBJ whole genome shotgun (WGS) entry which is preliminary data.</text>
</comment>
<dbReference type="EMBL" id="SSTJ01000001">
    <property type="protein sequence ID" value="THG38897.1"/>
    <property type="molecule type" value="Genomic_DNA"/>
</dbReference>
<keyword evidence="5" id="KW-0460">Magnesium</keyword>
<dbReference type="RefSeq" id="WP_136432523.1">
    <property type="nucleotide sequence ID" value="NZ_CAQMYJ010000002.1"/>
</dbReference>
<evidence type="ECO:0000256" key="1">
    <source>
        <dbReference type="ARBA" id="ARBA00010638"/>
    </source>
</evidence>
<dbReference type="Proteomes" id="UP000308978">
    <property type="component" value="Unassembled WGS sequence"/>
</dbReference>
<dbReference type="Gene3D" id="3.40.50.10420">
    <property type="entry name" value="NagB/RpiA/CoA transferase-like"/>
    <property type="match status" value="1"/>
</dbReference>
<dbReference type="InterPro" id="IPR024185">
    <property type="entry name" value="FTHF_cligase-like_sf"/>
</dbReference>
<dbReference type="NCBIfam" id="TIGR02727">
    <property type="entry name" value="MTHFS_bact"/>
    <property type="match status" value="1"/>
</dbReference>
<dbReference type="GO" id="GO:0046872">
    <property type="term" value="F:metal ion binding"/>
    <property type="evidence" value="ECO:0007669"/>
    <property type="project" value="UniProtKB-KW"/>
</dbReference>
<dbReference type="SUPFAM" id="SSF100950">
    <property type="entry name" value="NagB/RpiA/CoA transferase-like"/>
    <property type="match status" value="1"/>
</dbReference>
<dbReference type="GO" id="GO:0005524">
    <property type="term" value="F:ATP binding"/>
    <property type="evidence" value="ECO:0007669"/>
    <property type="project" value="UniProtKB-KW"/>
</dbReference>
<dbReference type="GO" id="GO:0030272">
    <property type="term" value="F:5-formyltetrahydrofolate cyclo-ligase activity"/>
    <property type="evidence" value="ECO:0007669"/>
    <property type="project" value="UniProtKB-EC"/>
</dbReference>
<evidence type="ECO:0000313" key="6">
    <source>
        <dbReference type="EMBL" id="THG38897.1"/>
    </source>
</evidence>
<comment type="catalytic activity">
    <reaction evidence="5">
        <text>(6S)-5-formyl-5,6,7,8-tetrahydrofolate + ATP = (6R)-5,10-methenyltetrahydrofolate + ADP + phosphate</text>
        <dbReference type="Rhea" id="RHEA:10488"/>
        <dbReference type="ChEBI" id="CHEBI:30616"/>
        <dbReference type="ChEBI" id="CHEBI:43474"/>
        <dbReference type="ChEBI" id="CHEBI:57455"/>
        <dbReference type="ChEBI" id="CHEBI:57457"/>
        <dbReference type="ChEBI" id="CHEBI:456216"/>
        <dbReference type="EC" id="6.3.3.2"/>
    </reaction>
</comment>
<dbReference type="EC" id="6.3.3.2" evidence="5"/>
<evidence type="ECO:0000256" key="3">
    <source>
        <dbReference type="ARBA" id="ARBA00022840"/>
    </source>
</evidence>
<protein>
    <recommendedName>
        <fullName evidence="5">5-formyltetrahydrofolate cyclo-ligase</fullName>
        <ecNumber evidence="5">6.3.3.2</ecNumber>
    </recommendedName>
</protein>
<evidence type="ECO:0000313" key="7">
    <source>
        <dbReference type="Proteomes" id="UP000308978"/>
    </source>
</evidence>
<evidence type="ECO:0000256" key="4">
    <source>
        <dbReference type="PIRSR" id="PIRSR006806-1"/>
    </source>
</evidence>
<comment type="cofactor">
    <cofactor evidence="5">
        <name>Mg(2+)</name>
        <dbReference type="ChEBI" id="CHEBI:18420"/>
    </cofactor>
</comment>
<feature type="binding site" evidence="4">
    <location>
        <begin position="142"/>
        <end position="150"/>
    </location>
    <ligand>
        <name>ATP</name>
        <dbReference type="ChEBI" id="CHEBI:30616"/>
    </ligand>
</feature>
<proteinExistence type="inferred from homology"/>
<keyword evidence="6" id="KW-0436">Ligase</keyword>
<accession>A0A4V3WV98</accession>
<comment type="similarity">
    <text evidence="1 5">Belongs to the 5-formyltetrahydrofolate cyclo-ligase family.</text>
</comment>
<keyword evidence="2 4" id="KW-0547">Nucleotide-binding</keyword>
<dbReference type="AlphaFoldDB" id="A0A4V3WV98"/>
<dbReference type="GO" id="GO:0035999">
    <property type="term" value="P:tetrahydrofolate interconversion"/>
    <property type="evidence" value="ECO:0007669"/>
    <property type="project" value="TreeGrafter"/>
</dbReference>